<evidence type="ECO:0000313" key="5">
    <source>
        <dbReference type="Proteomes" id="UP000000328"/>
    </source>
</evidence>
<evidence type="ECO:0000313" key="4">
    <source>
        <dbReference type="EMBL" id="ADJ47297.1"/>
    </source>
</evidence>
<dbReference type="OrthoDB" id="4120491at2"/>
<dbReference type="PANTHER" id="PTHR43685:SF3">
    <property type="entry name" value="SLR2126 PROTEIN"/>
    <property type="match status" value="1"/>
</dbReference>
<evidence type="ECO:0000259" key="3">
    <source>
        <dbReference type="Pfam" id="PF02709"/>
    </source>
</evidence>
<gene>
    <name evidence="4" type="ordered locus">AMED_5539</name>
</gene>
<proteinExistence type="predicted"/>
<dbReference type="Proteomes" id="UP000000328">
    <property type="component" value="Chromosome"/>
</dbReference>
<keyword evidence="1 4" id="KW-0808">Transferase</keyword>
<dbReference type="PATRIC" id="fig|749927.5.peg.5744"/>
<dbReference type="GeneID" id="92873239"/>
<name>A0A0H3DAL7_AMYMU</name>
<dbReference type="InterPro" id="IPR001173">
    <property type="entry name" value="Glyco_trans_2-like"/>
</dbReference>
<dbReference type="InterPro" id="IPR050834">
    <property type="entry name" value="Glycosyltransf_2"/>
</dbReference>
<dbReference type="Gene3D" id="3.90.550.10">
    <property type="entry name" value="Spore Coat Polysaccharide Biosynthesis Protein SpsA, Chain A"/>
    <property type="match status" value="1"/>
</dbReference>
<dbReference type="SUPFAM" id="SSF53448">
    <property type="entry name" value="Nucleotide-diphospho-sugar transferases"/>
    <property type="match status" value="1"/>
</dbReference>
<dbReference type="PANTHER" id="PTHR43685">
    <property type="entry name" value="GLYCOSYLTRANSFERASE"/>
    <property type="match status" value="1"/>
</dbReference>
<dbReference type="RefSeq" id="WP_013227355.1">
    <property type="nucleotide sequence ID" value="NC_014318.1"/>
</dbReference>
<sequence>MGGKVKCSVVVPTYNRVELLRHTLDSLTRQDLREDEFEVLVVDDGSSDSTAELVPQYEDRINIRYFFQEDLGWRVAKARNVGITHANGDVCVFVDSGVLLHSGALRAHVEAHAGENPVAVCGYVYCFNIDNEDAELINAEVDFDNPSATIDKLRRERRWLDVREEFYRRHTDDFGDLPAPWLAYWTCNASARTAQLRAVGMFDEAFRSWGSEDVDLAYRLHRDGARIVLARDAAAIHAPHHKSFEENMRDAMVNQRYMAAKYDTPLIRMLAEDPPVMFFDFNEVAIARGLPTCAEYRAGQELAG</sequence>
<dbReference type="AlphaFoldDB" id="A0A0H3DAL7"/>
<reference evidence="4 5" key="1">
    <citation type="journal article" date="2010" name="Cell Res.">
        <title>Complete genome sequence of the rifamycin SV-producing Amycolatopsis mediterranei U32 revealed its genetic characteristics in phylogeny and metabolism.</title>
        <authorList>
            <person name="Zhao W."/>
            <person name="Zhong Y."/>
            <person name="Yuan H."/>
            <person name="Wang J."/>
            <person name="Zheng H."/>
            <person name="Wang Y."/>
            <person name="Cen X."/>
            <person name="Xu F."/>
            <person name="Bai J."/>
            <person name="Han X."/>
            <person name="Lu G."/>
            <person name="Zhu Y."/>
            <person name="Shao Z."/>
            <person name="Yan H."/>
            <person name="Li C."/>
            <person name="Peng N."/>
            <person name="Zhang Z."/>
            <person name="Zhang Y."/>
            <person name="Lin W."/>
            <person name="Fan Y."/>
            <person name="Qin Z."/>
            <person name="Hu Y."/>
            <person name="Zhu B."/>
            <person name="Wang S."/>
            <person name="Ding X."/>
            <person name="Zhao G.P."/>
        </authorList>
    </citation>
    <scope>NUCLEOTIDE SEQUENCE [LARGE SCALE GENOMIC DNA]</scope>
    <source>
        <strain evidence="5">U-32</strain>
    </source>
</reference>
<dbReference type="eggNOG" id="COG1216">
    <property type="taxonomic scope" value="Bacteria"/>
</dbReference>
<organism evidence="4 5">
    <name type="scientific">Amycolatopsis mediterranei (strain U-32)</name>
    <dbReference type="NCBI Taxonomy" id="749927"/>
    <lineage>
        <taxon>Bacteria</taxon>
        <taxon>Bacillati</taxon>
        <taxon>Actinomycetota</taxon>
        <taxon>Actinomycetes</taxon>
        <taxon>Pseudonocardiales</taxon>
        <taxon>Pseudonocardiaceae</taxon>
        <taxon>Amycolatopsis</taxon>
    </lineage>
</organism>
<dbReference type="InterPro" id="IPR029044">
    <property type="entry name" value="Nucleotide-diphossugar_trans"/>
</dbReference>
<dbReference type="HOGENOM" id="CLU_025996_24_2_11"/>
<dbReference type="EMBL" id="CP002000">
    <property type="protein sequence ID" value="ADJ47297.1"/>
    <property type="molecule type" value="Genomic_DNA"/>
</dbReference>
<feature type="domain" description="Glycosyltransferase 2-like" evidence="2">
    <location>
        <begin position="8"/>
        <end position="136"/>
    </location>
</feature>
<dbReference type="InterPro" id="IPR027791">
    <property type="entry name" value="Galactosyl_T_C"/>
</dbReference>
<dbReference type="GO" id="GO:0016740">
    <property type="term" value="F:transferase activity"/>
    <property type="evidence" value="ECO:0007669"/>
    <property type="project" value="UniProtKB-KW"/>
</dbReference>
<dbReference type="Pfam" id="PF00535">
    <property type="entry name" value="Glycos_transf_2"/>
    <property type="match status" value="1"/>
</dbReference>
<accession>A0A0H3DAL7</accession>
<dbReference type="Pfam" id="PF02709">
    <property type="entry name" value="Glyco_transf_7C"/>
    <property type="match status" value="1"/>
</dbReference>
<protein>
    <submittedName>
        <fullName evidence="4">Glycosyltransferase</fullName>
    </submittedName>
</protein>
<evidence type="ECO:0000259" key="2">
    <source>
        <dbReference type="Pfam" id="PF00535"/>
    </source>
</evidence>
<feature type="domain" description="Galactosyltransferase C-terminal" evidence="3">
    <location>
        <begin position="178"/>
        <end position="230"/>
    </location>
</feature>
<dbReference type="KEGG" id="amd:AMED_5539"/>
<evidence type="ECO:0000256" key="1">
    <source>
        <dbReference type="ARBA" id="ARBA00022679"/>
    </source>
</evidence>